<dbReference type="EMBL" id="MAUJ01000002">
    <property type="protein sequence ID" value="OCQ21925.1"/>
    <property type="molecule type" value="Genomic_DNA"/>
</dbReference>
<feature type="transmembrane region" description="Helical" evidence="1">
    <location>
        <begin position="109"/>
        <end position="130"/>
    </location>
</feature>
<keyword evidence="1" id="KW-1133">Transmembrane helix</keyword>
<dbReference type="RefSeq" id="WP_065790134.1">
    <property type="nucleotide sequence ID" value="NZ_MAUJ01000002.1"/>
</dbReference>
<protein>
    <submittedName>
        <fullName evidence="2">Uncharacterized protein</fullName>
    </submittedName>
</protein>
<organism evidence="2 3">
    <name type="scientific">Pseudoalteromonas luteoviolacea</name>
    <dbReference type="NCBI Taxonomy" id="43657"/>
    <lineage>
        <taxon>Bacteria</taxon>
        <taxon>Pseudomonadati</taxon>
        <taxon>Pseudomonadota</taxon>
        <taxon>Gammaproteobacteria</taxon>
        <taxon>Alteromonadales</taxon>
        <taxon>Pseudoalteromonadaceae</taxon>
        <taxon>Pseudoalteromonas</taxon>
    </lineage>
</organism>
<evidence type="ECO:0000313" key="2">
    <source>
        <dbReference type="EMBL" id="OCQ21925.1"/>
    </source>
</evidence>
<keyword evidence="1" id="KW-0472">Membrane</keyword>
<evidence type="ECO:0000256" key="1">
    <source>
        <dbReference type="SAM" id="Phobius"/>
    </source>
</evidence>
<gene>
    <name evidence="2" type="ORF">A7985_08945</name>
</gene>
<dbReference type="AlphaFoldDB" id="A0A1C0TRP4"/>
<name>A0A1C0TRP4_9GAMM</name>
<feature type="transmembrane region" description="Helical" evidence="1">
    <location>
        <begin position="6"/>
        <end position="28"/>
    </location>
</feature>
<comment type="caution">
    <text evidence="2">The sequence shown here is derived from an EMBL/GenBank/DDBJ whole genome shotgun (WGS) entry which is preliminary data.</text>
</comment>
<evidence type="ECO:0000313" key="3">
    <source>
        <dbReference type="Proteomes" id="UP000093366"/>
    </source>
</evidence>
<proteinExistence type="predicted"/>
<feature type="transmembrane region" description="Helical" evidence="1">
    <location>
        <begin position="142"/>
        <end position="164"/>
    </location>
</feature>
<sequence>MLEATVAILLTLLAFYAAITLGFIYFYIKSMIEIVELFRGQSLIIDNLSRDINITSSKVEAQSLIIDGLNRKIEVISSKVGVHSNVNGKVKKLNIPNDPSLDEVKSDRLFWSILLIATVVTTTLICSLYLEGNEKPLDKFESAAIAINNYLSPILLILTVYLLFQTWKVSKKELNKTSVTLKMQTEAQQLEGSLSLLRERIKTLKSVLNNPPSQLLVYCANFRLKELSSQSANGLLLDEFAKCFLSKLPDDLIHLVPQLDPNKPFDFLDTLCRNFNVEPVTYNTIVSLYGKHTVDSYMKVVNFKEFSHRELLASTRMLRELALHDSLKMYIMCESNPLRISAPLKQQEILAFNMLNSNLGIISAAENEKHKAILNEELIYSFTNAEYEGLKALSRMLPR</sequence>
<accession>A0A1C0TRP4</accession>
<keyword evidence="1" id="KW-0812">Transmembrane</keyword>
<reference evidence="3" key="1">
    <citation type="submission" date="2016-07" db="EMBL/GenBank/DDBJ databases">
        <authorList>
            <person name="Florea S."/>
            <person name="Webb J.S."/>
            <person name="Jaromczyk J."/>
            <person name="Schardl C.L."/>
        </authorList>
    </citation>
    <scope>NUCLEOTIDE SEQUENCE [LARGE SCALE GENOMIC DNA]</scope>
    <source>
        <strain evidence="3">IPB1</strain>
    </source>
</reference>
<dbReference type="Proteomes" id="UP000093366">
    <property type="component" value="Unassembled WGS sequence"/>
</dbReference>